<evidence type="ECO:0000256" key="2">
    <source>
        <dbReference type="ARBA" id="ARBA00004651"/>
    </source>
</evidence>
<keyword evidence="11" id="KW-0630">Potassium</keyword>
<dbReference type="OrthoDB" id="3352408at2759"/>
<evidence type="ECO:0000256" key="8">
    <source>
        <dbReference type="ARBA" id="ARBA00022741"/>
    </source>
</evidence>
<dbReference type="SMART" id="SM00831">
    <property type="entry name" value="Cation_ATPase_N"/>
    <property type="match status" value="1"/>
</dbReference>
<comment type="subcellular location">
    <subcellularLocation>
        <location evidence="2">Cell membrane</location>
        <topology evidence="2">Multi-pass membrane protein</topology>
    </subcellularLocation>
</comment>
<dbReference type="SUPFAM" id="SSF81665">
    <property type="entry name" value="Calcium ATPase, transmembrane domain M"/>
    <property type="match status" value="1"/>
</dbReference>
<keyword evidence="26" id="KW-1185">Reference proteome</keyword>
<reference evidence="25" key="1">
    <citation type="journal article" date="2020" name="Stud. Mycol.">
        <title>101 Dothideomycetes genomes: a test case for predicting lifestyles and emergence of pathogens.</title>
        <authorList>
            <person name="Haridas S."/>
            <person name="Albert R."/>
            <person name="Binder M."/>
            <person name="Bloem J."/>
            <person name="Labutti K."/>
            <person name="Salamov A."/>
            <person name="Andreopoulos B."/>
            <person name="Baker S."/>
            <person name="Barry K."/>
            <person name="Bills G."/>
            <person name="Bluhm B."/>
            <person name="Cannon C."/>
            <person name="Castanera R."/>
            <person name="Culley D."/>
            <person name="Daum C."/>
            <person name="Ezra D."/>
            <person name="Gonzalez J."/>
            <person name="Henrissat B."/>
            <person name="Kuo A."/>
            <person name="Liang C."/>
            <person name="Lipzen A."/>
            <person name="Lutzoni F."/>
            <person name="Magnuson J."/>
            <person name="Mondo S."/>
            <person name="Nolan M."/>
            <person name="Ohm R."/>
            <person name="Pangilinan J."/>
            <person name="Park H.-J."/>
            <person name="Ramirez L."/>
            <person name="Alfaro M."/>
            <person name="Sun H."/>
            <person name="Tritt A."/>
            <person name="Yoshinaga Y."/>
            <person name="Zwiers L.-H."/>
            <person name="Turgeon B."/>
            <person name="Goodwin S."/>
            <person name="Spatafora J."/>
            <person name="Crous P."/>
            <person name="Grigoriev I."/>
        </authorList>
    </citation>
    <scope>NUCLEOTIDE SEQUENCE</scope>
    <source>
        <strain evidence="25">ATCC 36951</strain>
    </source>
</reference>
<dbReference type="InterPro" id="IPR004014">
    <property type="entry name" value="ATPase_P-typ_cation-transptr_N"/>
</dbReference>
<feature type="transmembrane region" description="Helical" evidence="23">
    <location>
        <begin position="900"/>
        <end position="922"/>
    </location>
</feature>
<organism evidence="25 26">
    <name type="scientific">Zasmidium cellare ATCC 36951</name>
    <dbReference type="NCBI Taxonomy" id="1080233"/>
    <lineage>
        <taxon>Eukaryota</taxon>
        <taxon>Fungi</taxon>
        <taxon>Dikarya</taxon>
        <taxon>Ascomycota</taxon>
        <taxon>Pezizomycotina</taxon>
        <taxon>Dothideomycetes</taxon>
        <taxon>Dothideomycetidae</taxon>
        <taxon>Mycosphaerellales</taxon>
        <taxon>Mycosphaerellaceae</taxon>
        <taxon>Zasmidium</taxon>
    </lineage>
</organism>
<keyword evidence="13 23" id="KW-1133">Transmembrane helix</keyword>
<dbReference type="PRINTS" id="PR00119">
    <property type="entry name" value="CATATPASE"/>
</dbReference>
<dbReference type="InterPro" id="IPR036412">
    <property type="entry name" value="HAD-like_sf"/>
</dbReference>
<dbReference type="InterPro" id="IPR006414">
    <property type="entry name" value="P-type_ATPase_IID"/>
</dbReference>
<dbReference type="SFLD" id="SFLDS00003">
    <property type="entry name" value="Haloacid_Dehalogenase"/>
    <property type="match status" value="1"/>
</dbReference>
<dbReference type="InterPro" id="IPR001757">
    <property type="entry name" value="P_typ_ATPase"/>
</dbReference>
<evidence type="ECO:0000256" key="15">
    <source>
        <dbReference type="ARBA" id="ARBA00023065"/>
    </source>
</evidence>
<dbReference type="InterPro" id="IPR008250">
    <property type="entry name" value="ATPase_P-typ_transduc_dom_A_sf"/>
</dbReference>
<dbReference type="RefSeq" id="XP_033673584.1">
    <property type="nucleotide sequence ID" value="XM_033803708.1"/>
</dbReference>
<evidence type="ECO:0000256" key="10">
    <source>
        <dbReference type="ARBA" id="ARBA00022842"/>
    </source>
</evidence>
<dbReference type="Gene3D" id="1.20.1110.10">
    <property type="entry name" value="Calcium-transporting ATPase, transmembrane domain"/>
    <property type="match status" value="1"/>
</dbReference>
<dbReference type="Pfam" id="PF08282">
    <property type="entry name" value="Hydrolase_3"/>
    <property type="match status" value="1"/>
</dbReference>
<dbReference type="Pfam" id="PF13246">
    <property type="entry name" value="Cation_ATPase"/>
    <property type="match status" value="1"/>
</dbReference>
<evidence type="ECO:0000256" key="19">
    <source>
        <dbReference type="ARBA" id="ARBA00035029"/>
    </source>
</evidence>
<dbReference type="GeneID" id="54556980"/>
<dbReference type="NCBIfam" id="TIGR01494">
    <property type="entry name" value="ATPase_P-type"/>
    <property type="match status" value="3"/>
</dbReference>
<dbReference type="PROSITE" id="PS00154">
    <property type="entry name" value="ATPASE_E1_E2"/>
    <property type="match status" value="1"/>
</dbReference>
<dbReference type="Pfam" id="PF00690">
    <property type="entry name" value="Cation_ATPase_N"/>
    <property type="match status" value="1"/>
</dbReference>
<dbReference type="NCBIfam" id="TIGR01523">
    <property type="entry name" value="ATPase-IID_K-Na"/>
    <property type="match status" value="1"/>
</dbReference>
<keyword evidence="6 23" id="KW-0812">Transmembrane</keyword>
<feature type="compositionally biased region" description="Polar residues" evidence="22">
    <location>
        <begin position="1"/>
        <end position="11"/>
    </location>
</feature>
<keyword evidence="8" id="KW-0547">Nucleotide-binding</keyword>
<dbReference type="InterPro" id="IPR023214">
    <property type="entry name" value="HAD_sf"/>
</dbReference>
<keyword evidence="15" id="KW-0406">Ion transport</keyword>
<feature type="transmembrane region" description="Helical" evidence="23">
    <location>
        <begin position="994"/>
        <end position="1014"/>
    </location>
</feature>
<dbReference type="GO" id="GO:0016887">
    <property type="term" value="F:ATP hydrolysis activity"/>
    <property type="evidence" value="ECO:0007669"/>
    <property type="project" value="InterPro"/>
</dbReference>
<evidence type="ECO:0000256" key="16">
    <source>
        <dbReference type="ARBA" id="ARBA00023136"/>
    </source>
</evidence>
<keyword evidence="7" id="KW-0479">Metal-binding</keyword>
<evidence type="ECO:0000256" key="21">
    <source>
        <dbReference type="ARBA" id="ARBA00049499"/>
    </source>
</evidence>
<dbReference type="Gene3D" id="3.40.50.1000">
    <property type="entry name" value="HAD superfamily/HAD-like"/>
    <property type="match status" value="1"/>
</dbReference>
<keyword evidence="10" id="KW-0460">Magnesium</keyword>
<feature type="transmembrane region" description="Helical" evidence="23">
    <location>
        <begin position="134"/>
        <end position="154"/>
    </location>
</feature>
<keyword evidence="9" id="KW-0067">ATP-binding</keyword>
<dbReference type="InterPro" id="IPR006068">
    <property type="entry name" value="ATPase_P-typ_cation-transptr_C"/>
</dbReference>
<dbReference type="InterPro" id="IPR059000">
    <property type="entry name" value="ATPase_P-type_domA"/>
</dbReference>
<evidence type="ECO:0000256" key="23">
    <source>
        <dbReference type="SAM" id="Phobius"/>
    </source>
</evidence>
<dbReference type="Gene3D" id="3.40.1110.10">
    <property type="entry name" value="Calcium-transporting ATPase, cytoplasmic domain N"/>
    <property type="match status" value="1"/>
</dbReference>
<keyword evidence="17" id="KW-0739">Sodium transport</keyword>
<feature type="transmembrane region" description="Helical" evidence="23">
    <location>
        <begin position="850"/>
        <end position="871"/>
    </location>
</feature>
<dbReference type="GO" id="GO:0046872">
    <property type="term" value="F:metal ion binding"/>
    <property type="evidence" value="ECO:0007669"/>
    <property type="project" value="UniProtKB-KW"/>
</dbReference>
<evidence type="ECO:0000256" key="18">
    <source>
        <dbReference type="ARBA" id="ARBA00035017"/>
    </source>
</evidence>
<evidence type="ECO:0000256" key="17">
    <source>
        <dbReference type="ARBA" id="ARBA00023201"/>
    </source>
</evidence>
<evidence type="ECO:0000256" key="5">
    <source>
        <dbReference type="ARBA" id="ARBA00022538"/>
    </source>
</evidence>
<feature type="domain" description="Cation-transporting P-type ATPase N-terminal" evidence="24">
    <location>
        <begin position="85"/>
        <end position="159"/>
    </location>
</feature>
<evidence type="ECO:0000256" key="20">
    <source>
        <dbReference type="ARBA" id="ARBA00048599"/>
    </source>
</evidence>
<keyword evidence="14" id="KW-0915">Sodium</keyword>
<dbReference type="GO" id="GO:0008554">
    <property type="term" value="F:P-type sodium transporter activity"/>
    <property type="evidence" value="ECO:0007669"/>
    <property type="project" value="UniProtKB-EC"/>
</dbReference>
<comment type="catalytic activity">
    <reaction evidence="20">
        <text>K(+)(in) + ATP + H2O = K(+)(out) + ADP + phosphate + H(+)</text>
        <dbReference type="Rhea" id="RHEA:75815"/>
        <dbReference type="ChEBI" id="CHEBI:15377"/>
        <dbReference type="ChEBI" id="CHEBI:15378"/>
        <dbReference type="ChEBI" id="CHEBI:29103"/>
        <dbReference type="ChEBI" id="CHEBI:30616"/>
        <dbReference type="ChEBI" id="CHEBI:43474"/>
        <dbReference type="ChEBI" id="CHEBI:456216"/>
    </reaction>
</comment>
<evidence type="ECO:0000256" key="3">
    <source>
        <dbReference type="ARBA" id="ARBA00022448"/>
    </source>
</evidence>
<comment type="similarity">
    <text evidence="18">Belongs to the cation transport ATPase (P-type) (TC 3.A.3) family. Type IID subfamily.</text>
</comment>
<dbReference type="InterPro" id="IPR023298">
    <property type="entry name" value="ATPase_P-typ_TM_dom_sf"/>
</dbReference>
<evidence type="ECO:0000256" key="14">
    <source>
        <dbReference type="ARBA" id="ARBA00023053"/>
    </source>
</evidence>
<dbReference type="SFLD" id="SFLDG00002">
    <property type="entry name" value="C1.7:_P-type_atpase_like"/>
    <property type="match status" value="1"/>
</dbReference>
<evidence type="ECO:0000256" key="7">
    <source>
        <dbReference type="ARBA" id="ARBA00022723"/>
    </source>
</evidence>
<keyword evidence="12" id="KW-1278">Translocase</keyword>
<gene>
    <name evidence="25" type="ORF">M409DRAFT_16656</name>
</gene>
<evidence type="ECO:0000256" key="12">
    <source>
        <dbReference type="ARBA" id="ARBA00022967"/>
    </source>
</evidence>
<keyword evidence="16 23" id="KW-0472">Membrane</keyword>
<evidence type="ECO:0000256" key="1">
    <source>
        <dbReference type="ARBA" id="ARBA00001946"/>
    </source>
</evidence>
<dbReference type="InterPro" id="IPR023299">
    <property type="entry name" value="ATPase_P-typ_cyto_dom_N"/>
</dbReference>
<dbReference type="AlphaFoldDB" id="A0A6A6D0J2"/>
<dbReference type="InterPro" id="IPR044492">
    <property type="entry name" value="P_typ_ATPase_HD_dom"/>
</dbReference>
<evidence type="ECO:0000256" key="22">
    <source>
        <dbReference type="SAM" id="MobiDB-lite"/>
    </source>
</evidence>
<protein>
    <recommendedName>
        <fullName evidence="19">P-type Na(+) transporter</fullName>
        <ecNumber evidence="19">7.2.2.3</ecNumber>
    </recommendedName>
</protein>
<name>A0A6A6D0J2_ZASCE</name>
<feature type="transmembrane region" description="Helical" evidence="23">
    <location>
        <begin position="381"/>
        <end position="407"/>
    </location>
</feature>
<keyword evidence="4" id="KW-1003">Cell membrane</keyword>
<dbReference type="GO" id="GO:0005524">
    <property type="term" value="F:ATP binding"/>
    <property type="evidence" value="ECO:0007669"/>
    <property type="project" value="UniProtKB-KW"/>
</dbReference>
<evidence type="ECO:0000256" key="4">
    <source>
        <dbReference type="ARBA" id="ARBA00022475"/>
    </source>
</evidence>
<feature type="region of interest" description="Disordered" evidence="22">
    <location>
        <begin position="58"/>
        <end position="79"/>
    </location>
</feature>
<dbReference type="FunFam" id="1.20.1110.10:FF:000020">
    <property type="entry name" value="Sodium ion P-type ATPase"/>
    <property type="match status" value="1"/>
</dbReference>
<dbReference type="SUPFAM" id="SSF56784">
    <property type="entry name" value="HAD-like"/>
    <property type="match status" value="1"/>
</dbReference>
<dbReference type="GO" id="GO:0005886">
    <property type="term" value="C:plasma membrane"/>
    <property type="evidence" value="ECO:0007669"/>
    <property type="project" value="UniProtKB-SubCell"/>
</dbReference>
<feature type="transmembrane region" description="Helical" evidence="23">
    <location>
        <begin position="353"/>
        <end position="375"/>
    </location>
</feature>
<comment type="catalytic activity">
    <reaction evidence="21">
        <text>Na(+)(in) + ATP + H2O = Na(+)(out) + ADP + phosphate + H(+)</text>
        <dbReference type="Rhea" id="RHEA:14633"/>
        <dbReference type="ChEBI" id="CHEBI:15377"/>
        <dbReference type="ChEBI" id="CHEBI:15378"/>
        <dbReference type="ChEBI" id="CHEBI:29101"/>
        <dbReference type="ChEBI" id="CHEBI:30616"/>
        <dbReference type="ChEBI" id="CHEBI:43474"/>
        <dbReference type="ChEBI" id="CHEBI:456216"/>
        <dbReference type="EC" id="7.2.2.3"/>
    </reaction>
    <physiologicalReaction direction="left-to-right" evidence="21">
        <dbReference type="Rhea" id="RHEA:14634"/>
    </physiologicalReaction>
</comment>
<dbReference type="SUPFAM" id="SSF81653">
    <property type="entry name" value="Calcium ATPase, transduction domain A"/>
    <property type="match status" value="1"/>
</dbReference>
<evidence type="ECO:0000256" key="9">
    <source>
        <dbReference type="ARBA" id="ARBA00022840"/>
    </source>
</evidence>
<evidence type="ECO:0000313" key="25">
    <source>
        <dbReference type="EMBL" id="KAF2172695.1"/>
    </source>
</evidence>
<dbReference type="PANTHER" id="PTHR42861">
    <property type="entry name" value="CALCIUM-TRANSPORTING ATPASE"/>
    <property type="match status" value="1"/>
</dbReference>
<dbReference type="Proteomes" id="UP000799537">
    <property type="component" value="Unassembled WGS sequence"/>
</dbReference>
<dbReference type="EMBL" id="ML993580">
    <property type="protein sequence ID" value="KAF2172695.1"/>
    <property type="molecule type" value="Genomic_DNA"/>
</dbReference>
<dbReference type="PRINTS" id="PR00120">
    <property type="entry name" value="HATPASE"/>
</dbReference>
<keyword evidence="3" id="KW-0813">Transport</keyword>
<evidence type="ECO:0000259" key="24">
    <source>
        <dbReference type="SMART" id="SM00831"/>
    </source>
</evidence>
<dbReference type="FunFam" id="1.20.1110.10:FF:000015">
    <property type="entry name" value="Sodium ion P-type ATPase"/>
    <property type="match status" value="1"/>
</dbReference>
<feature type="compositionally biased region" description="Polar residues" evidence="22">
    <location>
        <begin position="62"/>
        <end position="72"/>
    </location>
</feature>
<dbReference type="Pfam" id="PF00689">
    <property type="entry name" value="Cation_ATPase_C"/>
    <property type="match status" value="1"/>
</dbReference>
<dbReference type="GO" id="GO:0006813">
    <property type="term" value="P:potassium ion transport"/>
    <property type="evidence" value="ECO:0007669"/>
    <property type="project" value="UniProtKB-KW"/>
</dbReference>
<dbReference type="SFLD" id="SFLDF00027">
    <property type="entry name" value="p-type_atpase"/>
    <property type="match status" value="1"/>
</dbReference>
<proteinExistence type="inferred from homology"/>
<feature type="transmembrane region" description="Helical" evidence="23">
    <location>
        <begin position="160"/>
        <end position="179"/>
    </location>
</feature>
<sequence length="1073" mass="115300">MEKPSVSSNVDVETHHSNTHHGGIVPADDSGNGEEPPPDIPNAGSSYKESVQVNSMHLDGARSTNPTPSINPSHGDVNDENIYAHAHTLPVEQVESILKTDVVNGLTSNEAARRLEVYGPNCLKSSGGFTWWDILVRQVSNSLTIVLVIAMALSYGTQDYIEGGVITAVICLNVVVGFFQDYRAEQTIASLQALAAPDCKVIRDGGREETVRSKDVVLGDIVTLSHGSTVPADIRLISTVNMADAEALLTGESKLAPKDSCFISEKLELPLGDRRNMVYSSTTVDRGRGTGIVVATGMKTQVGNVADQVRPKLDDDDPKKEMSTAARYGQKALRPIKSALGLTGTPLTVKLSWFALFLLGLAILLAVIVFSVNLWDLDDETVIYGICVAVAVIPESLIAVLTITMAVGAKAMARGNVIVRQTKSLEAIGGVTDICSDKTGTLTQGKMLARKAMLPSGRFIVVEGESSPVDPTVGILKVDDVHLQKEAIFHDLELHRFFQIIALCNLAQVNEIQGPNEANDSWTATGESTEIALQVMAMRAGSGKRDTIAGEAMKLLAEHDFDSSIKRMSIVYEGDPNGGTTVFTKGATEVLLPLTNVDEATANAISAQVEAMAAEGLRVICLAHRTMAHEDVNKVGDRAFVEQSLEFAGIVGIYDPPRAESEGAVRRCQIAGITVHMVTGDHLKTATTIAREIGILAPSVPGSSGPNAVMLATDFDRMSPEEVDAMPELPLVLARCAPETKSRMLSALKRRGKYCAMTGDGVNDAPAVKSADVGVAMGSGSDVSKESADMVITDDNFASIISAIREGRRLFDNIRKFLLHLLISNIAQVVLLLVGLAFKDRNDVSVFPLSPLEILFANLVSSSFLAIGLGLEEGSADVMTRPPHPMQKGVFTAELIIDKFIYGTCMGSLCLVSFVIVAYGVGNGDLGDDCNHSYNDTCGLTYRARGTAYSILTVLLSVMAWEAKHLDFGLFNMYPNEGKRGGLSFFSTVTRNRFLFWAVMAGLVTPFPIIYIPVVNRIVFRHSALSWEWGLVFGSVVSFVALVESWKAVKRARKARKVRQNDDGGDEKSAASV</sequence>
<feature type="region of interest" description="Disordered" evidence="22">
    <location>
        <begin position="1"/>
        <end position="46"/>
    </location>
</feature>
<evidence type="ECO:0000313" key="26">
    <source>
        <dbReference type="Proteomes" id="UP000799537"/>
    </source>
</evidence>
<keyword evidence="5" id="KW-0633">Potassium transport</keyword>
<dbReference type="EC" id="7.2.2.3" evidence="19"/>
<feature type="transmembrane region" description="Helical" evidence="23">
    <location>
        <begin position="817"/>
        <end position="838"/>
    </location>
</feature>
<dbReference type="InterPro" id="IPR018303">
    <property type="entry name" value="ATPase_P-typ_P_site"/>
</dbReference>
<feature type="transmembrane region" description="Helical" evidence="23">
    <location>
        <begin position="1026"/>
        <end position="1049"/>
    </location>
</feature>
<accession>A0A6A6D0J2</accession>
<evidence type="ECO:0000256" key="6">
    <source>
        <dbReference type="ARBA" id="ARBA00022692"/>
    </source>
</evidence>
<dbReference type="SUPFAM" id="SSF81660">
    <property type="entry name" value="Metal cation-transporting ATPase, ATP-binding domain N"/>
    <property type="match status" value="1"/>
</dbReference>
<evidence type="ECO:0000256" key="13">
    <source>
        <dbReference type="ARBA" id="ARBA00022989"/>
    </source>
</evidence>
<dbReference type="Pfam" id="PF00122">
    <property type="entry name" value="E1-E2_ATPase"/>
    <property type="match status" value="1"/>
</dbReference>
<dbReference type="FunFam" id="3.40.50.1000:FF:000193">
    <property type="entry name" value="Plasma membrane calcium-transporting ATPase 2"/>
    <property type="match status" value="1"/>
</dbReference>
<evidence type="ECO:0000256" key="11">
    <source>
        <dbReference type="ARBA" id="ARBA00022958"/>
    </source>
</evidence>
<dbReference type="Gene3D" id="2.70.150.10">
    <property type="entry name" value="Calcium-transporting ATPase, cytoplasmic transduction domain A"/>
    <property type="match status" value="1"/>
</dbReference>
<comment type="cofactor">
    <cofactor evidence="1">
        <name>Mg(2+)</name>
        <dbReference type="ChEBI" id="CHEBI:18420"/>
    </cofactor>
</comment>
<feature type="transmembrane region" description="Helical" evidence="23">
    <location>
        <begin position="942"/>
        <end position="961"/>
    </location>
</feature>